<evidence type="ECO:0000256" key="2">
    <source>
        <dbReference type="ARBA" id="ARBA00008684"/>
    </source>
</evidence>
<dbReference type="FunFam" id="1.10.510.10:FF:000365">
    <property type="entry name" value="Leucine-rich repeat receptor-like serine/threonine-protein kinase At1g17230"/>
    <property type="match status" value="1"/>
</dbReference>
<keyword evidence="10 14" id="KW-0067">ATP-binding</keyword>
<dbReference type="PROSITE" id="PS50011">
    <property type="entry name" value="PROTEIN_KINASE_DOM"/>
    <property type="match status" value="1"/>
</dbReference>
<dbReference type="InterPro" id="IPR050647">
    <property type="entry name" value="Plant_LRR-RLKs"/>
</dbReference>
<dbReference type="PANTHER" id="PTHR48056">
    <property type="entry name" value="LRR RECEPTOR-LIKE SERINE/THREONINE-PROTEIN KINASE-RELATED"/>
    <property type="match status" value="1"/>
</dbReference>
<evidence type="ECO:0000256" key="8">
    <source>
        <dbReference type="ARBA" id="ARBA00022741"/>
    </source>
</evidence>
<dbReference type="PROSITE" id="PS00108">
    <property type="entry name" value="PROTEIN_KINASE_ST"/>
    <property type="match status" value="1"/>
</dbReference>
<keyword evidence="3" id="KW-0433">Leucine-rich repeat</keyword>
<evidence type="ECO:0000256" key="3">
    <source>
        <dbReference type="ARBA" id="ARBA00022614"/>
    </source>
</evidence>
<evidence type="ECO:0000313" key="19">
    <source>
        <dbReference type="Proteomes" id="UP000027138"/>
    </source>
</evidence>
<dbReference type="AlphaFoldDB" id="A0A067KPS0"/>
<keyword evidence="13" id="KW-0325">Glycoprotein</keyword>
<dbReference type="InterPro" id="IPR000719">
    <property type="entry name" value="Prot_kinase_dom"/>
</dbReference>
<feature type="signal peptide" evidence="16">
    <location>
        <begin position="1"/>
        <end position="26"/>
    </location>
</feature>
<keyword evidence="6 16" id="KW-0732">Signal</keyword>
<dbReference type="OrthoDB" id="840226at2759"/>
<comment type="subcellular location">
    <subcellularLocation>
        <location evidence="1">Membrane</location>
        <topology evidence="1">Single-pass type I membrane protein</topology>
    </subcellularLocation>
</comment>
<evidence type="ECO:0000256" key="1">
    <source>
        <dbReference type="ARBA" id="ARBA00004479"/>
    </source>
</evidence>
<proteinExistence type="inferred from homology"/>
<dbReference type="Gene3D" id="1.10.510.10">
    <property type="entry name" value="Transferase(Phosphotransferase) domain 1"/>
    <property type="match status" value="1"/>
</dbReference>
<dbReference type="InterPro" id="IPR032675">
    <property type="entry name" value="LRR_dom_sf"/>
</dbReference>
<feature type="region of interest" description="Disordered" evidence="15">
    <location>
        <begin position="924"/>
        <end position="968"/>
    </location>
</feature>
<dbReference type="SMART" id="SM00369">
    <property type="entry name" value="LRR_TYP"/>
    <property type="match status" value="7"/>
</dbReference>
<gene>
    <name evidence="18" type="ORF">JCGZ_07370</name>
</gene>
<evidence type="ECO:0000256" key="10">
    <source>
        <dbReference type="ARBA" id="ARBA00022840"/>
    </source>
</evidence>
<evidence type="ECO:0000256" key="16">
    <source>
        <dbReference type="SAM" id="SignalP"/>
    </source>
</evidence>
<dbReference type="GO" id="GO:0009791">
    <property type="term" value="P:post-embryonic development"/>
    <property type="evidence" value="ECO:0007669"/>
    <property type="project" value="UniProtKB-ARBA"/>
</dbReference>
<dbReference type="InterPro" id="IPR008271">
    <property type="entry name" value="Ser/Thr_kinase_AS"/>
</dbReference>
<evidence type="ECO:0000313" key="18">
    <source>
        <dbReference type="EMBL" id="KDP33799.1"/>
    </source>
</evidence>
<dbReference type="GO" id="GO:0004672">
    <property type="term" value="F:protein kinase activity"/>
    <property type="evidence" value="ECO:0007669"/>
    <property type="project" value="InterPro"/>
</dbReference>
<evidence type="ECO:0000256" key="15">
    <source>
        <dbReference type="SAM" id="MobiDB-lite"/>
    </source>
</evidence>
<keyword evidence="4" id="KW-0808">Transferase</keyword>
<dbReference type="Gene3D" id="3.30.200.20">
    <property type="entry name" value="Phosphorylase Kinase, domain 1"/>
    <property type="match status" value="1"/>
</dbReference>
<feature type="binding site" evidence="14">
    <location>
        <position position="667"/>
    </location>
    <ligand>
        <name>ATP</name>
        <dbReference type="ChEBI" id="CHEBI:30616"/>
    </ligand>
</feature>
<dbReference type="FunFam" id="3.80.10.10:FF:001670">
    <property type="entry name" value="Putative leucine-rich repeat receptor-like protein kinase family protein"/>
    <property type="match status" value="1"/>
</dbReference>
<evidence type="ECO:0000256" key="6">
    <source>
        <dbReference type="ARBA" id="ARBA00022729"/>
    </source>
</evidence>
<dbReference type="SMART" id="SM00220">
    <property type="entry name" value="S_TKc"/>
    <property type="match status" value="1"/>
</dbReference>
<dbReference type="GO" id="GO:0016020">
    <property type="term" value="C:membrane"/>
    <property type="evidence" value="ECO:0007669"/>
    <property type="project" value="UniProtKB-SubCell"/>
</dbReference>
<dbReference type="Pfam" id="PF13855">
    <property type="entry name" value="LRR_8"/>
    <property type="match status" value="1"/>
</dbReference>
<accession>A0A067KPS0</accession>
<reference evidence="18 19" key="1">
    <citation type="journal article" date="2014" name="PLoS ONE">
        <title>Global Analysis of Gene Expression Profiles in Physic Nut (Jatropha curcas L.) Seedlings Exposed to Salt Stress.</title>
        <authorList>
            <person name="Zhang L."/>
            <person name="Zhang C."/>
            <person name="Wu P."/>
            <person name="Chen Y."/>
            <person name="Li M."/>
            <person name="Jiang H."/>
            <person name="Wu G."/>
        </authorList>
    </citation>
    <scope>NUCLEOTIDE SEQUENCE [LARGE SCALE GENOMIC DNA]</scope>
    <source>
        <strain evidence="19">cv. GZQX0401</strain>
        <tissue evidence="18">Young leaves</tissue>
    </source>
</reference>
<dbReference type="InterPro" id="IPR055414">
    <property type="entry name" value="LRR_R13L4/SHOC2-like"/>
</dbReference>
<protein>
    <recommendedName>
        <fullName evidence="17">Protein kinase domain-containing protein</fullName>
    </recommendedName>
</protein>
<dbReference type="SUPFAM" id="SSF52058">
    <property type="entry name" value="L domain-like"/>
    <property type="match status" value="2"/>
</dbReference>
<keyword evidence="7" id="KW-0677">Repeat</keyword>
<dbReference type="Pfam" id="PF00560">
    <property type="entry name" value="LRR_1"/>
    <property type="match status" value="5"/>
</dbReference>
<keyword evidence="8 14" id="KW-0547">Nucleotide-binding</keyword>
<dbReference type="PANTHER" id="PTHR48056:SF29">
    <property type="entry name" value="RECEPTOR-LIKE PROTEIN KINASE HSL1"/>
    <property type="match status" value="1"/>
</dbReference>
<evidence type="ECO:0000256" key="12">
    <source>
        <dbReference type="ARBA" id="ARBA00023136"/>
    </source>
</evidence>
<dbReference type="InterPro" id="IPR017441">
    <property type="entry name" value="Protein_kinase_ATP_BS"/>
</dbReference>
<evidence type="ECO:0000256" key="11">
    <source>
        <dbReference type="ARBA" id="ARBA00022989"/>
    </source>
</evidence>
<name>A0A067KPS0_JATCU</name>
<keyword evidence="5" id="KW-0812">Transmembrane</keyword>
<dbReference type="FunFam" id="3.80.10.10:FF:000077">
    <property type="entry name" value="LRR receptor-like serine/threonine-protein kinase ERL1"/>
    <property type="match status" value="1"/>
</dbReference>
<dbReference type="GO" id="GO:0033612">
    <property type="term" value="F:receptor serine/threonine kinase binding"/>
    <property type="evidence" value="ECO:0007669"/>
    <property type="project" value="TreeGrafter"/>
</dbReference>
<dbReference type="InterPro" id="IPR003591">
    <property type="entry name" value="Leu-rich_rpt_typical-subtyp"/>
</dbReference>
<dbReference type="EMBL" id="KK914539">
    <property type="protein sequence ID" value="KDP33799.1"/>
    <property type="molecule type" value="Genomic_DNA"/>
</dbReference>
<comment type="similarity">
    <text evidence="2">Belongs to the protein kinase superfamily. Ser/Thr protein kinase family.</text>
</comment>
<dbReference type="InterPro" id="IPR013210">
    <property type="entry name" value="LRR_N_plant-typ"/>
</dbReference>
<evidence type="ECO:0000256" key="13">
    <source>
        <dbReference type="ARBA" id="ARBA00023180"/>
    </source>
</evidence>
<keyword evidence="9" id="KW-0418">Kinase</keyword>
<feature type="domain" description="Protein kinase" evidence="17">
    <location>
        <begin position="638"/>
        <end position="920"/>
    </location>
</feature>
<dbReference type="Pfam" id="PF08263">
    <property type="entry name" value="LRRNT_2"/>
    <property type="match status" value="1"/>
</dbReference>
<evidence type="ECO:0000256" key="4">
    <source>
        <dbReference type="ARBA" id="ARBA00022679"/>
    </source>
</evidence>
<sequence>MSKITPIFLSIHFFTLLLSLLTYANSQLYDQEQEILLRLKQHWRNQPVLDQWTPSTSSSYCTWPGVNCNSNNSSIVGLGLANMSISGTIPPFICDLKNLTVVNFYNNSFTGTFPVSLFNCSKLEYLDLAQNYFVGKLPDDIDRLSRLSYLNLYANNFTGNVPVAIGRLQELRNLQLQQNQFNGTFPSEIGELFNLEVLYMAYNSFLPSKLPSTFTQLKKLKELWFSNSNLIGEIPDMIGEMVALERLDLSGNELSGKIPSSLLMLKNLSVLYLYKNQLYGEIPHVVEALNLTVIDLSDNNLIGTIPDDFGKLTKLSDLRLFFNQLSGEIPEGIARLPAIKDILLFSNNLSGLIPQEFGRHSMLETFEVASNRFTGKLPEFLCSNGKLVGLVAFDSSLSGPLPESLGNCSSLLMLHISNNAFSGNIPVGLWQALNMSFFMISDNLFTGELPTEVSRNLRRLEISNNRFSGKIPTGDSWRNLVVFNASNNQLSGTIPQELTALPFLTTLLLDRNQLSGAIPSDIISWKSLNTLNLSRNQLSGEIPGELALLPTLLDLDLSDNQFSGHIPTQFSSPKFNLLNLSSNHLSGEIPATASVLSLLLSFLIIRVHQKKKCRLNSTWKFTSFQKLSFTESDILSQLTESNLIGTGGSGKVHRVAISRSGDFVAVKRILSERKLEQKLEKQFEAEVEILSRIRHLNIVKLLCCICNDDSKLLVYEYMEKRSLDQWLHVKKRSVSVYLDWPTRFRIAIGAAQGLSYLHHDCLPPIIHRDVKSSNILLDSSFNAKIADFGLARLLVKHGKATVSTVAGSFGYIAPEYAVTSRVNEKTDVYSFGVVLLELTTRKEANFGDENTCLTDWARLYMNEGKAIVDALDKEIKEASYLDEMTIVFKLGVRCTSKSPSARPSMREVLQILVRCRNPLAYGLEENGRENDDAPLFYSKQGQMPDSDDNLYSHLPPKTTCSFSNSRVS</sequence>
<feature type="compositionally biased region" description="Polar residues" evidence="15">
    <location>
        <begin position="958"/>
        <end position="968"/>
    </location>
</feature>
<organism evidence="18 19">
    <name type="scientific">Jatropha curcas</name>
    <name type="common">Barbados nut</name>
    <dbReference type="NCBI Taxonomy" id="180498"/>
    <lineage>
        <taxon>Eukaryota</taxon>
        <taxon>Viridiplantae</taxon>
        <taxon>Streptophyta</taxon>
        <taxon>Embryophyta</taxon>
        <taxon>Tracheophyta</taxon>
        <taxon>Spermatophyta</taxon>
        <taxon>Magnoliopsida</taxon>
        <taxon>eudicotyledons</taxon>
        <taxon>Gunneridae</taxon>
        <taxon>Pentapetalae</taxon>
        <taxon>rosids</taxon>
        <taxon>fabids</taxon>
        <taxon>Malpighiales</taxon>
        <taxon>Euphorbiaceae</taxon>
        <taxon>Crotonoideae</taxon>
        <taxon>Jatropheae</taxon>
        <taxon>Jatropha</taxon>
    </lineage>
</organism>
<dbReference type="InterPro" id="IPR001611">
    <property type="entry name" value="Leu-rich_rpt"/>
</dbReference>
<dbReference type="FunFam" id="3.30.200.20:FF:000512">
    <property type="entry name" value="Receptor-like protein kinase HSL1"/>
    <property type="match status" value="1"/>
</dbReference>
<dbReference type="InterPro" id="IPR011009">
    <property type="entry name" value="Kinase-like_dom_sf"/>
</dbReference>
<dbReference type="GO" id="GO:0005524">
    <property type="term" value="F:ATP binding"/>
    <property type="evidence" value="ECO:0007669"/>
    <property type="project" value="UniProtKB-UniRule"/>
</dbReference>
<dbReference type="Gene3D" id="3.80.10.10">
    <property type="entry name" value="Ribonuclease Inhibitor"/>
    <property type="match status" value="4"/>
</dbReference>
<dbReference type="Pfam" id="PF00069">
    <property type="entry name" value="Pkinase"/>
    <property type="match status" value="1"/>
</dbReference>
<dbReference type="Pfam" id="PF23598">
    <property type="entry name" value="LRR_14"/>
    <property type="match status" value="1"/>
</dbReference>
<dbReference type="FunFam" id="3.80.10.10:FF:000233">
    <property type="entry name" value="Leucine-rich repeat receptor-like protein kinase TDR"/>
    <property type="match status" value="1"/>
</dbReference>
<evidence type="ECO:0000256" key="9">
    <source>
        <dbReference type="ARBA" id="ARBA00022777"/>
    </source>
</evidence>
<keyword evidence="12" id="KW-0472">Membrane</keyword>
<evidence type="ECO:0000256" key="5">
    <source>
        <dbReference type="ARBA" id="ARBA00022692"/>
    </source>
</evidence>
<dbReference type="Proteomes" id="UP000027138">
    <property type="component" value="Unassembled WGS sequence"/>
</dbReference>
<evidence type="ECO:0000256" key="7">
    <source>
        <dbReference type="ARBA" id="ARBA00022737"/>
    </source>
</evidence>
<evidence type="ECO:0000256" key="14">
    <source>
        <dbReference type="PROSITE-ProRule" id="PRU10141"/>
    </source>
</evidence>
<keyword evidence="19" id="KW-1185">Reference proteome</keyword>
<dbReference type="SUPFAM" id="SSF56112">
    <property type="entry name" value="Protein kinase-like (PK-like)"/>
    <property type="match status" value="1"/>
</dbReference>
<feature type="chain" id="PRO_5001643911" description="Protein kinase domain-containing protein" evidence="16">
    <location>
        <begin position="27"/>
        <end position="968"/>
    </location>
</feature>
<keyword evidence="11" id="KW-1133">Transmembrane helix</keyword>
<dbReference type="PROSITE" id="PS51450">
    <property type="entry name" value="LRR"/>
    <property type="match status" value="1"/>
</dbReference>
<dbReference type="PROSITE" id="PS00107">
    <property type="entry name" value="PROTEIN_KINASE_ATP"/>
    <property type="match status" value="1"/>
</dbReference>
<evidence type="ECO:0000259" key="17">
    <source>
        <dbReference type="PROSITE" id="PS50011"/>
    </source>
</evidence>